<keyword evidence="2" id="KW-1185">Reference proteome</keyword>
<sequence>MFSRIFAVVFFLLFALLAAASPAREIAARGQCNTGSIQCCNTLQSASSNQVAGLLGLLGIVVGDITGQVGLNCSPVDVIGLGSGATCNQEPVCCTNNQFNGLVNLGCSPLNIGL</sequence>
<gene>
    <name evidence="1" type="ORF">BJ138DRAFT_1082344</name>
</gene>
<protein>
    <submittedName>
        <fullName evidence="1">Fungal hydrophobin-domain-containing protein</fullName>
    </submittedName>
</protein>
<evidence type="ECO:0000313" key="1">
    <source>
        <dbReference type="EMBL" id="KAH7913048.1"/>
    </source>
</evidence>
<dbReference type="Proteomes" id="UP000790377">
    <property type="component" value="Unassembled WGS sequence"/>
</dbReference>
<accession>A0ACB8AJX3</accession>
<name>A0ACB8AJX3_9AGAM</name>
<evidence type="ECO:0000313" key="2">
    <source>
        <dbReference type="Proteomes" id="UP000790377"/>
    </source>
</evidence>
<organism evidence="1 2">
    <name type="scientific">Hygrophoropsis aurantiaca</name>
    <dbReference type="NCBI Taxonomy" id="72124"/>
    <lineage>
        <taxon>Eukaryota</taxon>
        <taxon>Fungi</taxon>
        <taxon>Dikarya</taxon>
        <taxon>Basidiomycota</taxon>
        <taxon>Agaricomycotina</taxon>
        <taxon>Agaricomycetes</taxon>
        <taxon>Agaricomycetidae</taxon>
        <taxon>Boletales</taxon>
        <taxon>Coniophorineae</taxon>
        <taxon>Hygrophoropsidaceae</taxon>
        <taxon>Hygrophoropsis</taxon>
    </lineage>
</organism>
<comment type="caution">
    <text evidence="1">The sequence shown here is derived from an EMBL/GenBank/DDBJ whole genome shotgun (WGS) entry which is preliminary data.</text>
</comment>
<reference evidence="1" key="1">
    <citation type="journal article" date="2021" name="New Phytol.">
        <title>Evolutionary innovations through gain and loss of genes in the ectomycorrhizal Boletales.</title>
        <authorList>
            <person name="Wu G."/>
            <person name="Miyauchi S."/>
            <person name="Morin E."/>
            <person name="Kuo A."/>
            <person name="Drula E."/>
            <person name="Varga T."/>
            <person name="Kohler A."/>
            <person name="Feng B."/>
            <person name="Cao Y."/>
            <person name="Lipzen A."/>
            <person name="Daum C."/>
            <person name="Hundley H."/>
            <person name="Pangilinan J."/>
            <person name="Johnson J."/>
            <person name="Barry K."/>
            <person name="LaButti K."/>
            <person name="Ng V."/>
            <person name="Ahrendt S."/>
            <person name="Min B."/>
            <person name="Choi I.G."/>
            <person name="Park H."/>
            <person name="Plett J.M."/>
            <person name="Magnuson J."/>
            <person name="Spatafora J.W."/>
            <person name="Nagy L.G."/>
            <person name="Henrissat B."/>
            <person name="Grigoriev I.V."/>
            <person name="Yang Z.L."/>
            <person name="Xu J."/>
            <person name="Martin F.M."/>
        </authorList>
    </citation>
    <scope>NUCLEOTIDE SEQUENCE</scope>
    <source>
        <strain evidence="1">ATCC 28755</strain>
    </source>
</reference>
<proteinExistence type="predicted"/>
<dbReference type="EMBL" id="MU267638">
    <property type="protein sequence ID" value="KAH7913048.1"/>
    <property type="molecule type" value="Genomic_DNA"/>
</dbReference>